<feature type="transmembrane region" description="Helical" evidence="13">
    <location>
        <begin position="492"/>
        <end position="512"/>
    </location>
</feature>
<dbReference type="FunFam" id="3.40.50.300:FF:002145">
    <property type="entry name" value="ABC transporter (MsbA subfamily)"/>
    <property type="match status" value="1"/>
</dbReference>
<evidence type="ECO:0000256" key="12">
    <source>
        <dbReference type="SAM" id="MobiDB-lite"/>
    </source>
</evidence>
<dbReference type="InterPro" id="IPR017871">
    <property type="entry name" value="ABC_transporter-like_CS"/>
</dbReference>
<feature type="transmembrane region" description="Helical" evidence="13">
    <location>
        <begin position="29"/>
        <end position="48"/>
    </location>
</feature>
<comment type="subcellular location">
    <subcellularLocation>
        <location evidence="1">Cell membrane</location>
        <topology evidence="1">Multi-pass membrane protein</topology>
    </subcellularLocation>
</comment>
<dbReference type="Pfam" id="PF24357">
    <property type="entry name" value="TMD0_ABC"/>
    <property type="match status" value="1"/>
</dbReference>
<dbReference type="PROSITE" id="PS50893">
    <property type="entry name" value="ABC_TRANSPORTER_2"/>
    <property type="match status" value="2"/>
</dbReference>
<keyword evidence="7" id="KW-0067">ATP-binding</keyword>
<dbReference type="SMART" id="SM00382">
    <property type="entry name" value="AAA"/>
    <property type="match status" value="2"/>
</dbReference>
<dbReference type="InterPro" id="IPR050173">
    <property type="entry name" value="ABC_transporter_C-like"/>
</dbReference>
<feature type="transmembrane region" description="Helical" evidence="13">
    <location>
        <begin position="1009"/>
        <end position="1029"/>
    </location>
</feature>
<evidence type="ECO:0000256" key="10">
    <source>
        <dbReference type="ARBA" id="ARBA00023180"/>
    </source>
</evidence>
<keyword evidence="6" id="KW-0547">Nucleotide-binding</keyword>
<evidence type="ECO:0000259" key="14">
    <source>
        <dbReference type="PROSITE" id="PS50893"/>
    </source>
</evidence>
<dbReference type="InterPro" id="IPR056227">
    <property type="entry name" value="TMD0_ABC"/>
</dbReference>
<dbReference type="InterPro" id="IPR003593">
    <property type="entry name" value="AAA+_ATPase"/>
</dbReference>
<feature type="region of interest" description="Disordered" evidence="12">
    <location>
        <begin position="812"/>
        <end position="850"/>
    </location>
</feature>
<name>A0AA40E8U1_9PEZI</name>
<dbReference type="InterPro" id="IPR044726">
    <property type="entry name" value="ABCC_6TM_D2"/>
</dbReference>
<proteinExistence type="inferred from homology"/>
<dbReference type="InterPro" id="IPR027417">
    <property type="entry name" value="P-loop_NTPase"/>
</dbReference>
<feature type="transmembrane region" description="Helical" evidence="13">
    <location>
        <begin position="69"/>
        <end position="88"/>
    </location>
</feature>
<protein>
    <submittedName>
        <fullName evidence="16">ABC multidrug transporter</fullName>
    </submittedName>
</protein>
<feature type="domain" description="ABC transporter" evidence="14">
    <location>
        <begin position="1189"/>
        <end position="1423"/>
    </location>
</feature>
<comment type="caution">
    <text evidence="16">The sequence shown here is derived from an EMBL/GenBank/DDBJ whole genome shotgun (WGS) entry which is preliminary data.</text>
</comment>
<keyword evidence="10" id="KW-0325">Glycoprotein</keyword>
<dbReference type="SUPFAM" id="SSF90123">
    <property type="entry name" value="ABC transporter transmembrane region"/>
    <property type="match status" value="2"/>
</dbReference>
<evidence type="ECO:0000256" key="8">
    <source>
        <dbReference type="ARBA" id="ARBA00022989"/>
    </source>
</evidence>
<feature type="domain" description="ABC transmembrane type-1" evidence="15">
    <location>
        <begin position="274"/>
        <end position="552"/>
    </location>
</feature>
<dbReference type="InterPro" id="IPR044746">
    <property type="entry name" value="ABCC_6TM_D1"/>
</dbReference>
<dbReference type="GO" id="GO:0016887">
    <property type="term" value="F:ATP hydrolysis activity"/>
    <property type="evidence" value="ECO:0007669"/>
    <property type="project" value="InterPro"/>
</dbReference>
<evidence type="ECO:0000256" key="4">
    <source>
        <dbReference type="ARBA" id="ARBA00022475"/>
    </source>
</evidence>
<comment type="function">
    <text evidence="11">ABC-type transporter; part of the gene cluster that mediates the biosynthesis of the phomopsins, a group of hexapeptide mycotoxins which infects lupins and causes lupinosis disease in livestock.</text>
</comment>
<keyword evidence="5 13" id="KW-0812">Transmembrane</keyword>
<feature type="domain" description="ABC transmembrane type-1" evidence="15">
    <location>
        <begin position="891"/>
        <end position="1151"/>
    </location>
</feature>
<dbReference type="FunFam" id="1.20.1560.10:FF:000066">
    <property type="entry name" value="ABC multidrug transporter (Eurofung)"/>
    <property type="match status" value="1"/>
</dbReference>
<feature type="transmembrane region" description="Helical" evidence="13">
    <location>
        <begin position="94"/>
        <end position="115"/>
    </location>
</feature>
<feature type="transmembrane region" description="Helical" evidence="13">
    <location>
        <begin position="862"/>
        <end position="888"/>
    </location>
</feature>
<evidence type="ECO:0000256" key="6">
    <source>
        <dbReference type="ARBA" id="ARBA00022741"/>
    </source>
</evidence>
<evidence type="ECO:0000313" key="17">
    <source>
        <dbReference type="Proteomes" id="UP001172159"/>
    </source>
</evidence>
<evidence type="ECO:0000256" key="5">
    <source>
        <dbReference type="ARBA" id="ARBA00022692"/>
    </source>
</evidence>
<evidence type="ECO:0000256" key="11">
    <source>
        <dbReference type="ARBA" id="ARBA00059074"/>
    </source>
</evidence>
<dbReference type="EMBL" id="JAUKTV010000008">
    <property type="protein sequence ID" value="KAK0732544.1"/>
    <property type="molecule type" value="Genomic_DNA"/>
</dbReference>
<dbReference type="PANTHER" id="PTHR24223:SF399">
    <property type="entry name" value="ABC TRANSPORTER ATNG"/>
    <property type="match status" value="1"/>
</dbReference>
<feature type="domain" description="ABC transporter" evidence="14">
    <location>
        <begin position="592"/>
        <end position="820"/>
    </location>
</feature>
<sequence length="1429" mass="155067">MTMDPWSEDAEFGPALSSSFDFTLVFEQLILQILPSTGLLIASFWRLWFILSRKSRRISPNGPLYWSKVGLAFLLFSLYTTALILWALSPHSLGPVAIVASALSAINAIVLAVLLDVEHRTSVKPSLLVGGYLLISTLLDLAQARSLWLRPRYQGIASVFIVTIITKTGLLILEELPKLPPQHDLRKEAGPESISGAANRSVFGWINALFLRGHRSLIGLTDLPTIPPKFRSSRLLKKIERYWSSHSHKTKHALCYTTFRTFMSQTLWAIPPRLCFSGLKFAQPFLIKRVVEFVGSSPDAVVDANFVGGLIGATLLVYTGLAISNCIYHHLTYQLITMVRGALVGLIYGKITVLDSSTLIDAAPLTHMSTDIDGIAAGLMFLHDIWASVLELGVGVYLLYREIGIPCFLVVIPISAATILTEQMSIRIVGAKIAWNQGVQSRVSSTSSMLGQMKGLKMTGLSGFFSSRISCLRQSEIGLSKKYRLLITLNEAVSHSVLLFTPIIVITGTVFWTNSGSGNSLPIAQAFTTLSIVMIVAEPLAMLVALRSLFGAALGCFIRIQEFILQREQSDGRQISRGRHMSEKPNEDDLVVDIRDACFKTAEDVTLLSQVNMQVPRGTFHIVTGSVGSGKSSLLKAILGEVLESDGSTTVRAAWAAYCAQTPWLRNSSIRENIVGISEFNFETAWYSTVISACALDQDFGTVEEWDRRAIGSAGMALSGGQKQRVALARAVYSRKALVLLDDVFSGLDNSTSDFVFHKLFGSGGILQGTGQTAVLVTNQARFFAFADALTTVDSGTISTVDKASLTPGKDSILATKQPEKADEDSTGTITSPMDEAIPTEAQDTSPTDASRQAGDLSLYKYYLMSVGWGSTAIFFAAIIITSGLGRMPEVWLRVWTERGAESGSSPLYYAIYLGFGICGLLAVVGTFAFYYLRFIPASAKQLHSVLLNAVLRAPLSFFTKTDAGVTINRFSQDMALVDQQLPMSFLAAVFLACDVTVAAILVVSGAKYTAACIPVVLIVLYILQRFYLRTSRQMRFLDLEAKSPLYTLFTETLAGAVTVRAFGWKEAFAEENNSRLDISQKPYYLMYCLQRWLNVVLDLVVAGIAVVLVAVALSAPGASSQGAIGLSMLSLIGFSRNLAALVSVWTTLETSLGAIARVRSFTNDTPTEEVRGEMNVAVPEGWPAQGGVQVHNVTAGYSDDTDDVLKNVTLDIKAGSKVAICGRTGSGKSSLLLAILRLLQLKSGTICIDGVNVANIPLETIRTSLTALPQDSVSIQGCSVRTNLAPPNSEVSDEELIAALNKAGLWNEVVSVRGGLDADFDSLNLSPGQRQLFSLAAATLRKSKVVLLDEITGSVDFETDAKMRRMMEKEFAGCTVLEVVHRIEMIEGYDLVVVMDGGMVVEVGKPGVLLPREGGSRFKELWDAKVRA</sequence>
<keyword evidence="9 13" id="KW-0472">Membrane</keyword>
<dbReference type="Gene3D" id="3.40.50.300">
    <property type="entry name" value="P-loop containing nucleotide triphosphate hydrolases"/>
    <property type="match status" value="2"/>
</dbReference>
<dbReference type="PROSITE" id="PS50929">
    <property type="entry name" value="ABC_TM1F"/>
    <property type="match status" value="2"/>
</dbReference>
<evidence type="ECO:0000256" key="7">
    <source>
        <dbReference type="ARBA" id="ARBA00022840"/>
    </source>
</evidence>
<dbReference type="InterPro" id="IPR003439">
    <property type="entry name" value="ABC_transporter-like_ATP-bd"/>
</dbReference>
<reference evidence="16" key="1">
    <citation type="submission" date="2023-06" db="EMBL/GenBank/DDBJ databases">
        <title>Genome-scale phylogeny and comparative genomics of the fungal order Sordariales.</title>
        <authorList>
            <consortium name="Lawrence Berkeley National Laboratory"/>
            <person name="Hensen N."/>
            <person name="Bonometti L."/>
            <person name="Westerberg I."/>
            <person name="Brannstrom I.O."/>
            <person name="Guillou S."/>
            <person name="Cros-Aarteil S."/>
            <person name="Calhoun S."/>
            <person name="Haridas S."/>
            <person name="Kuo A."/>
            <person name="Mondo S."/>
            <person name="Pangilinan J."/>
            <person name="Riley R."/>
            <person name="Labutti K."/>
            <person name="Andreopoulos B."/>
            <person name="Lipzen A."/>
            <person name="Chen C."/>
            <person name="Yanf M."/>
            <person name="Daum C."/>
            <person name="Ng V."/>
            <person name="Clum A."/>
            <person name="Steindorff A."/>
            <person name="Ohm R."/>
            <person name="Martin F."/>
            <person name="Silar P."/>
            <person name="Natvig D."/>
            <person name="Lalanne C."/>
            <person name="Gautier V."/>
            <person name="Ament-Velasquez S.L."/>
            <person name="Kruys A."/>
            <person name="Hutchinson M.I."/>
            <person name="Powell A.J."/>
            <person name="Barry K."/>
            <person name="Miller A.N."/>
            <person name="Grigoriev I.V."/>
            <person name="Debuchy R."/>
            <person name="Gladieux P."/>
            <person name="Thoren M.H."/>
            <person name="Johannesson H."/>
        </authorList>
    </citation>
    <scope>NUCLEOTIDE SEQUENCE</scope>
    <source>
        <strain evidence="16">CBS 540.89</strain>
    </source>
</reference>
<feature type="transmembrane region" description="Helical" evidence="13">
    <location>
        <begin position="982"/>
        <end position="1003"/>
    </location>
</feature>
<dbReference type="GO" id="GO:0005524">
    <property type="term" value="F:ATP binding"/>
    <property type="evidence" value="ECO:0007669"/>
    <property type="project" value="UniProtKB-KW"/>
</dbReference>
<keyword evidence="8 13" id="KW-1133">Transmembrane helix</keyword>
<dbReference type="GO" id="GO:0140359">
    <property type="term" value="F:ABC-type transporter activity"/>
    <property type="evidence" value="ECO:0007669"/>
    <property type="project" value="InterPro"/>
</dbReference>
<dbReference type="Pfam" id="PF00664">
    <property type="entry name" value="ABC_membrane"/>
    <property type="match status" value="1"/>
</dbReference>
<dbReference type="InterPro" id="IPR011527">
    <property type="entry name" value="ABC1_TM_dom"/>
</dbReference>
<feature type="transmembrane region" description="Helical" evidence="13">
    <location>
        <begin position="403"/>
        <end position="420"/>
    </location>
</feature>
<feature type="transmembrane region" description="Helical" evidence="13">
    <location>
        <begin position="532"/>
        <end position="558"/>
    </location>
</feature>
<dbReference type="InterPro" id="IPR036640">
    <property type="entry name" value="ABC1_TM_sf"/>
</dbReference>
<dbReference type="Pfam" id="PF00005">
    <property type="entry name" value="ABC_tran"/>
    <property type="match status" value="2"/>
</dbReference>
<feature type="transmembrane region" description="Helical" evidence="13">
    <location>
        <begin position="908"/>
        <end position="933"/>
    </location>
</feature>
<dbReference type="CDD" id="cd18580">
    <property type="entry name" value="ABC_6TM_ABCC_D2"/>
    <property type="match status" value="1"/>
</dbReference>
<dbReference type="GO" id="GO:0005886">
    <property type="term" value="C:plasma membrane"/>
    <property type="evidence" value="ECO:0007669"/>
    <property type="project" value="UniProtKB-SubCell"/>
</dbReference>
<evidence type="ECO:0000256" key="1">
    <source>
        <dbReference type="ARBA" id="ARBA00004651"/>
    </source>
</evidence>
<dbReference type="SUPFAM" id="SSF52540">
    <property type="entry name" value="P-loop containing nucleoside triphosphate hydrolases"/>
    <property type="match status" value="2"/>
</dbReference>
<dbReference type="FunFam" id="1.20.1560.10:FF:000055">
    <property type="entry name" value="ABC multidrug transporter (Eurofung)"/>
    <property type="match status" value="1"/>
</dbReference>
<dbReference type="Proteomes" id="UP001172159">
    <property type="component" value="Unassembled WGS sequence"/>
</dbReference>
<dbReference type="PANTHER" id="PTHR24223">
    <property type="entry name" value="ATP-BINDING CASSETTE SUB-FAMILY C"/>
    <property type="match status" value="1"/>
</dbReference>
<evidence type="ECO:0000256" key="13">
    <source>
        <dbReference type="SAM" id="Phobius"/>
    </source>
</evidence>
<keyword evidence="3" id="KW-0813">Transport</keyword>
<evidence type="ECO:0000256" key="2">
    <source>
        <dbReference type="ARBA" id="ARBA00009726"/>
    </source>
</evidence>
<evidence type="ECO:0000256" key="9">
    <source>
        <dbReference type="ARBA" id="ARBA00023136"/>
    </source>
</evidence>
<comment type="similarity">
    <text evidence="2">Belongs to the ABC transporter superfamily. ABCC family. Conjugate transporter (TC 3.A.1.208) subfamily.</text>
</comment>
<accession>A0AA40E8U1</accession>
<gene>
    <name evidence="16" type="ORF">B0T21DRAFT_369176</name>
</gene>
<dbReference type="Gene3D" id="1.20.1560.10">
    <property type="entry name" value="ABC transporter type 1, transmembrane domain"/>
    <property type="match status" value="2"/>
</dbReference>
<keyword evidence="17" id="KW-1185">Reference proteome</keyword>
<keyword evidence="4" id="KW-1003">Cell membrane</keyword>
<evidence type="ECO:0000256" key="3">
    <source>
        <dbReference type="ARBA" id="ARBA00022448"/>
    </source>
</evidence>
<dbReference type="PROSITE" id="PS00211">
    <property type="entry name" value="ABC_TRANSPORTER_1"/>
    <property type="match status" value="2"/>
</dbReference>
<evidence type="ECO:0000259" key="15">
    <source>
        <dbReference type="PROSITE" id="PS50929"/>
    </source>
</evidence>
<evidence type="ECO:0000313" key="16">
    <source>
        <dbReference type="EMBL" id="KAK0732544.1"/>
    </source>
</evidence>
<organism evidence="16 17">
    <name type="scientific">Apiosordaria backusii</name>
    <dbReference type="NCBI Taxonomy" id="314023"/>
    <lineage>
        <taxon>Eukaryota</taxon>
        <taxon>Fungi</taxon>
        <taxon>Dikarya</taxon>
        <taxon>Ascomycota</taxon>
        <taxon>Pezizomycotina</taxon>
        <taxon>Sordariomycetes</taxon>
        <taxon>Sordariomycetidae</taxon>
        <taxon>Sordariales</taxon>
        <taxon>Lasiosphaeriaceae</taxon>
        <taxon>Apiosordaria</taxon>
    </lineage>
</organism>
<dbReference type="CDD" id="cd18579">
    <property type="entry name" value="ABC_6TM_ABCC_D1"/>
    <property type="match status" value="1"/>
</dbReference>
<feature type="transmembrane region" description="Helical" evidence="13">
    <location>
        <begin position="153"/>
        <end position="173"/>
    </location>
</feature>
<feature type="transmembrane region" description="Helical" evidence="13">
    <location>
        <begin position="1096"/>
        <end position="1119"/>
    </location>
</feature>